<dbReference type="AlphaFoldDB" id="A0A1Q9DW69"/>
<name>A0A1Q9DW69_SYMMI</name>
<gene>
    <name evidence="2" type="ORF">AK812_SmicGene18022</name>
</gene>
<evidence type="ECO:0000313" key="3">
    <source>
        <dbReference type="Proteomes" id="UP000186817"/>
    </source>
</evidence>
<organism evidence="2 3">
    <name type="scientific">Symbiodinium microadriaticum</name>
    <name type="common">Dinoflagellate</name>
    <name type="synonym">Zooxanthella microadriatica</name>
    <dbReference type="NCBI Taxonomy" id="2951"/>
    <lineage>
        <taxon>Eukaryota</taxon>
        <taxon>Sar</taxon>
        <taxon>Alveolata</taxon>
        <taxon>Dinophyceae</taxon>
        <taxon>Suessiales</taxon>
        <taxon>Symbiodiniaceae</taxon>
        <taxon>Symbiodinium</taxon>
    </lineage>
</organism>
<proteinExistence type="predicted"/>
<feature type="region of interest" description="Disordered" evidence="1">
    <location>
        <begin position="31"/>
        <end position="75"/>
    </location>
</feature>
<keyword evidence="3" id="KW-1185">Reference proteome</keyword>
<dbReference type="Proteomes" id="UP000186817">
    <property type="component" value="Unassembled WGS sequence"/>
</dbReference>
<evidence type="ECO:0000313" key="2">
    <source>
        <dbReference type="EMBL" id="OLP99425.1"/>
    </source>
</evidence>
<accession>A0A1Q9DW69</accession>
<evidence type="ECO:0000256" key="1">
    <source>
        <dbReference type="SAM" id="MobiDB-lite"/>
    </source>
</evidence>
<dbReference type="EMBL" id="LSRX01000362">
    <property type="protein sequence ID" value="OLP99425.1"/>
    <property type="molecule type" value="Genomic_DNA"/>
</dbReference>
<reference evidence="2 3" key="1">
    <citation type="submission" date="2016-02" db="EMBL/GenBank/DDBJ databases">
        <title>Genome analysis of coral dinoflagellate symbionts highlights evolutionary adaptations to a symbiotic lifestyle.</title>
        <authorList>
            <person name="Aranda M."/>
            <person name="Li Y."/>
            <person name="Liew Y.J."/>
            <person name="Baumgarten S."/>
            <person name="Simakov O."/>
            <person name="Wilson M."/>
            <person name="Piel J."/>
            <person name="Ashoor H."/>
            <person name="Bougouffa S."/>
            <person name="Bajic V.B."/>
            <person name="Ryu T."/>
            <person name="Ravasi T."/>
            <person name="Bayer T."/>
            <person name="Micklem G."/>
            <person name="Kim H."/>
            <person name="Bhak J."/>
            <person name="Lajeunesse T.C."/>
            <person name="Voolstra C.R."/>
        </authorList>
    </citation>
    <scope>NUCLEOTIDE SEQUENCE [LARGE SCALE GENOMIC DNA]</scope>
    <source>
        <strain evidence="2 3">CCMP2467</strain>
    </source>
</reference>
<protein>
    <submittedName>
        <fullName evidence="2">Uncharacterized protein</fullName>
    </submittedName>
</protein>
<comment type="caution">
    <text evidence="2">The sequence shown here is derived from an EMBL/GenBank/DDBJ whole genome shotgun (WGS) entry which is preliminary data.</text>
</comment>
<sequence>MPSPVSRADWGEIVLTLGVADSTCEAMLCNEDPSYTRGNGPGGRQKPHRAAQESRGTSRHDRAAPAGDGSGTSSLCGKEAVEIRLITGKFQEISRLGFSITMLMIVVLRPAGPQKPSPLEA</sequence>
<feature type="compositionally biased region" description="Basic and acidic residues" evidence="1">
    <location>
        <begin position="50"/>
        <end position="63"/>
    </location>
</feature>